<protein>
    <submittedName>
        <fullName evidence="4">TetR family transcriptional regulator</fullName>
    </submittedName>
</protein>
<reference evidence="4 5" key="1">
    <citation type="submission" date="2016-10" db="EMBL/GenBank/DDBJ databases">
        <title>Paenibacillus species isolates.</title>
        <authorList>
            <person name="Beno S.M."/>
        </authorList>
    </citation>
    <scope>NUCLEOTIDE SEQUENCE [LARGE SCALE GENOMIC DNA]</scope>
    <source>
        <strain evidence="4 5">FSL H7-0744</strain>
    </source>
</reference>
<name>A0ABX3HEX3_PAEBO</name>
<dbReference type="EMBL" id="MPTB01000010">
    <property type="protein sequence ID" value="OMD49067.1"/>
    <property type="molecule type" value="Genomic_DNA"/>
</dbReference>
<sequence length="205" mass="23145">MSEMEDKTRTPRQDRSIKTKEAIVQAAMRLFSEKGYHQTNTKQIAAAAGVSTGSFYSYFIDKRAVFIDVLKNYSEALLARIEAYMSEINIQSPDKYALLSHLVDSLILSHEVYTGFHKELSIMYLSDGGIKELMDAQYEVGRVLTLQYLQMGKDELKITDLEAAAFLVFESISAIVDVIAFSSHRIGTDRIKSELVSMLVGYLYI</sequence>
<dbReference type="PANTHER" id="PTHR30055:SF226">
    <property type="entry name" value="HTH-TYPE TRANSCRIPTIONAL REGULATOR PKSA"/>
    <property type="match status" value="1"/>
</dbReference>
<feature type="DNA-binding region" description="H-T-H motif" evidence="2">
    <location>
        <begin position="40"/>
        <end position="59"/>
    </location>
</feature>
<evidence type="ECO:0000259" key="3">
    <source>
        <dbReference type="PROSITE" id="PS50977"/>
    </source>
</evidence>
<dbReference type="Gene3D" id="1.10.10.60">
    <property type="entry name" value="Homeodomain-like"/>
    <property type="match status" value="1"/>
</dbReference>
<dbReference type="Gene3D" id="1.10.357.10">
    <property type="entry name" value="Tetracycline Repressor, domain 2"/>
    <property type="match status" value="1"/>
</dbReference>
<keyword evidence="1 2" id="KW-0238">DNA-binding</keyword>
<evidence type="ECO:0000256" key="2">
    <source>
        <dbReference type="PROSITE-ProRule" id="PRU00335"/>
    </source>
</evidence>
<comment type="caution">
    <text evidence="4">The sequence shown here is derived from an EMBL/GenBank/DDBJ whole genome shotgun (WGS) entry which is preliminary data.</text>
</comment>
<dbReference type="InterPro" id="IPR050109">
    <property type="entry name" value="HTH-type_TetR-like_transc_reg"/>
</dbReference>
<evidence type="ECO:0000313" key="5">
    <source>
        <dbReference type="Proteomes" id="UP000187412"/>
    </source>
</evidence>
<keyword evidence="5" id="KW-1185">Reference proteome</keyword>
<dbReference type="Pfam" id="PF00440">
    <property type="entry name" value="TetR_N"/>
    <property type="match status" value="1"/>
</dbReference>
<gene>
    <name evidence="4" type="ORF">BSK56_09545</name>
</gene>
<dbReference type="InterPro" id="IPR009057">
    <property type="entry name" value="Homeodomain-like_sf"/>
</dbReference>
<dbReference type="PRINTS" id="PR00455">
    <property type="entry name" value="HTHTETR"/>
</dbReference>
<evidence type="ECO:0000256" key="1">
    <source>
        <dbReference type="ARBA" id="ARBA00023125"/>
    </source>
</evidence>
<dbReference type="Pfam" id="PF17918">
    <property type="entry name" value="TetR_C_15"/>
    <property type="match status" value="1"/>
</dbReference>
<dbReference type="PROSITE" id="PS50977">
    <property type="entry name" value="HTH_TETR_2"/>
    <property type="match status" value="1"/>
</dbReference>
<accession>A0ABX3HEX3</accession>
<dbReference type="Proteomes" id="UP000187412">
    <property type="component" value="Unassembled WGS sequence"/>
</dbReference>
<dbReference type="InterPro" id="IPR001647">
    <property type="entry name" value="HTH_TetR"/>
</dbReference>
<proteinExistence type="predicted"/>
<organism evidence="4 5">
    <name type="scientific">Paenibacillus borealis</name>
    <dbReference type="NCBI Taxonomy" id="160799"/>
    <lineage>
        <taxon>Bacteria</taxon>
        <taxon>Bacillati</taxon>
        <taxon>Bacillota</taxon>
        <taxon>Bacilli</taxon>
        <taxon>Bacillales</taxon>
        <taxon>Paenibacillaceae</taxon>
        <taxon>Paenibacillus</taxon>
    </lineage>
</organism>
<evidence type="ECO:0000313" key="4">
    <source>
        <dbReference type="EMBL" id="OMD49067.1"/>
    </source>
</evidence>
<dbReference type="PANTHER" id="PTHR30055">
    <property type="entry name" value="HTH-TYPE TRANSCRIPTIONAL REGULATOR RUTR"/>
    <property type="match status" value="1"/>
</dbReference>
<dbReference type="SUPFAM" id="SSF46689">
    <property type="entry name" value="Homeodomain-like"/>
    <property type="match status" value="1"/>
</dbReference>
<dbReference type="RefSeq" id="WP_038586396.1">
    <property type="nucleotide sequence ID" value="NZ_MPTB01000010.1"/>
</dbReference>
<feature type="domain" description="HTH tetR-type" evidence="3">
    <location>
        <begin position="17"/>
        <end position="77"/>
    </location>
</feature>
<dbReference type="InterPro" id="IPR041669">
    <property type="entry name" value="TetR_C_15"/>
</dbReference>